<evidence type="ECO:0000313" key="1">
    <source>
        <dbReference type="EMBL" id="QQP40834.1"/>
    </source>
</evidence>
<reference evidence="2" key="1">
    <citation type="submission" date="2021-01" db="EMBL/GenBank/DDBJ databases">
        <title>Caligus Genome Assembly.</title>
        <authorList>
            <person name="Gallardo-Escarate C."/>
        </authorList>
    </citation>
    <scope>NUCLEOTIDE SEQUENCE [LARGE SCALE GENOMIC DNA]</scope>
</reference>
<organism evidence="1 2">
    <name type="scientific">Caligus rogercresseyi</name>
    <name type="common">Sea louse</name>
    <dbReference type="NCBI Taxonomy" id="217165"/>
    <lineage>
        <taxon>Eukaryota</taxon>
        <taxon>Metazoa</taxon>
        <taxon>Ecdysozoa</taxon>
        <taxon>Arthropoda</taxon>
        <taxon>Crustacea</taxon>
        <taxon>Multicrustacea</taxon>
        <taxon>Hexanauplia</taxon>
        <taxon>Copepoda</taxon>
        <taxon>Siphonostomatoida</taxon>
        <taxon>Caligidae</taxon>
        <taxon>Caligus</taxon>
    </lineage>
</organism>
<gene>
    <name evidence="1" type="ORF">FKW44_015017</name>
</gene>
<dbReference type="EMBL" id="CP045899">
    <property type="protein sequence ID" value="QQP40834.1"/>
    <property type="molecule type" value="Genomic_DNA"/>
</dbReference>
<protein>
    <submittedName>
        <fullName evidence="1">Uncharacterized protein</fullName>
    </submittedName>
</protein>
<dbReference type="AlphaFoldDB" id="A0A7T8GZS8"/>
<dbReference type="Proteomes" id="UP000595437">
    <property type="component" value="Chromosome 10"/>
</dbReference>
<name>A0A7T8GZS8_CALRO</name>
<proteinExistence type="predicted"/>
<accession>A0A7T8GZS8</accession>
<keyword evidence="2" id="KW-1185">Reference proteome</keyword>
<evidence type="ECO:0000313" key="2">
    <source>
        <dbReference type="Proteomes" id="UP000595437"/>
    </source>
</evidence>
<sequence>MCCLGIHPCGTSIGVGLERCLRAIFQVVPDNFAEKKDLSSSWKMSDYTVEGPTTK</sequence>